<dbReference type="GO" id="GO:0044550">
    <property type="term" value="P:secondary metabolite biosynthetic process"/>
    <property type="evidence" value="ECO:0007669"/>
    <property type="project" value="TreeGrafter"/>
</dbReference>
<proteinExistence type="predicted"/>
<keyword evidence="6" id="KW-1185">Reference proteome</keyword>
<keyword evidence="1" id="KW-0596">Phosphopantetheine</keyword>
<feature type="domain" description="Carrier" evidence="4">
    <location>
        <begin position="305"/>
        <end position="382"/>
    </location>
</feature>
<name>A0A8H5KCT7_9HYPO</name>
<dbReference type="GO" id="GO:0031177">
    <property type="term" value="F:phosphopantetheine binding"/>
    <property type="evidence" value="ECO:0007669"/>
    <property type="project" value="InterPro"/>
</dbReference>
<dbReference type="SMART" id="SM00823">
    <property type="entry name" value="PKS_PP"/>
    <property type="match status" value="1"/>
</dbReference>
<dbReference type="GO" id="GO:0004312">
    <property type="term" value="F:fatty acid synthase activity"/>
    <property type="evidence" value="ECO:0007669"/>
    <property type="project" value="TreeGrafter"/>
</dbReference>
<dbReference type="InterPro" id="IPR020806">
    <property type="entry name" value="PKS_PP-bd"/>
</dbReference>
<feature type="non-terminal residue" evidence="5">
    <location>
        <position position="1"/>
    </location>
</feature>
<keyword evidence="3" id="KW-0560">Oxidoreductase</keyword>
<dbReference type="Pfam" id="PF08659">
    <property type="entry name" value="KR"/>
    <property type="match status" value="1"/>
</dbReference>
<dbReference type="PANTHER" id="PTHR43775">
    <property type="entry name" value="FATTY ACID SYNTHASE"/>
    <property type="match status" value="1"/>
</dbReference>
<dbReference type="InterPro" id="IPR036736">
    <property type="entry name" value="ACP-like_sf"/>
</dbReference>
<dbReference type="InterPro" id="IPR009081">
    <property type="entry name" value="PP-bd_ACP"/>
</dbReference>
<reference evidence="5 6" key="1">
    <citation type="submission" date="2020-05" db="EMBL/GenBank/DDBJ databases">
        <title>Identification and distribution of gene clusters putatively required for synthesis of sphingolipid metabolism inhibitors in phylogenetically diverse species of the filamentous fungus Fusarium.</title>
        <authorList>
            <person name="Kim H.-S."/>
            <person name="Busman M."/>
            <person name="Brown D.W."/>
            <person name="Divon H."/>
            <person name="Uhlig S."/>
            <person name="Proctor R.H."/>
        </authorList>
    </citation>
    <scope>NUCLEOTIDE SEQUENCE [LARGE SCALE GENOMIC DNA]</scope>
    <source>
        <strain evidence="5 6">NRRL 25211</strain>
    </source>
</reference>
<dbReference type="InterPro" id="IPR013968">
    <property type="entry name" value="PKS_KR"/>
</dbReference>
<evidence type="ECO:0000256" key="3">
    <source>
        <dbReference type="ARBA" id="ARBA00023002"/>
    </source>
</evidence>
<dbReference type="InterPro" id="IPR050091">
    <property type="entry name" value="PKS_NRPS_Biosynth_Enz"/>
</dbReference>
<gene>
    <name evidence="5" type="ORF">FPANT_13866</name>
</gene>
<dbReference type="InterPro" id="IPR006162">
    <property type="entry name" value="Ppantetheine_attach_site"/>
</dbReference>
<dbReference type="EMBL" id="JAAOAR010001204">
    <property type="protein sequence ID" value="KAF5569720.1"/>
    <property type="molecule type" value="Genomic_DNA"/>
</dbReference>
<dbReference type="GO" id="GO:0006633">
    <property type="term" value="P:fatty acid biosynthetic process"/>
    <property type="evidence" value="ECO:0007669"/>
    <property type="project" value="TreeGrafter"/>
</dbReference>
<dbReference type="Proteomes" id="UP000544095">
    <property type="component" value="Unassembled WGS sequence"/>
</dbReference>
<dbReference type="Gene3D" id="1.10.1200.10">
    <property type="entry name" value="ACP-like"/>
    <property type="match status" value="1"/>
</dbReference>
<comment type="caution">
    <text evidence="5">The sequence shown here is derived from an EMBL/GenBank/DDBJ whole genome shotgun (WGS) entry which is preliminary data.</text>
</comment>
<sequence>AIPASSGPLTFQEDASYLITGFGGLGRSMARWMASRGAKNLIFASRSGDGRPEVRELIDELAEVGTRVKALAVDITNGPALDAAKRGITDIFPPLRGVVQAAMVLDDAIFDNMSLESFNTGIRPKVQGTWNLHQSTLNQPLDFFVIMASSVGVLGNSGQANYSAGNAYEDALAQYRRSQGLPAMSVDLGMILSVGAVAQDSTGMIRNNLESKGFVGIEEDEFLAILETSIRESPSSSAAGQMITGIQTQPTVPGDDGVPVDEPFWKSSPVFSHLPKLGARSSGQSNNVGEQSIQSLLKGALSLNDAVTVIIDAMTIKLSRSLMMDIAELDPTRPTSAFGIDSLVAVELRNWFQKHMKADIAVFEILQTNSLQTLAFRVAEKSSLVENSLADGQ</sequence>
<evidence type="ECO:0000256" key="1">
    <source>
        <dbReference type="ARBA" id="ARBA00022450"/>
    </source>
</evidence>
<dbReference type="PROSITE" id="PS00012">
    <property type="entry name" value="PHOSPHOPANTETHEINE"/>
    <property type="match status" value="1"/>
</dbReference>
<dbReference type="InterPro" id="IPR036291">
    <property type="entry name" value="NAD(P)-bd_dom_sf"/>
</dbReference>
<dbReference type="GO" id="GO:0016491">
    <property type="term" value="F:oxidoreductase activity"/>
    <property type="evidence" value="ECO:0007669"/>
    <property type="project" value="UniProtKB-KW"/>
</dbReference>
<dbReference type="SUPFAM" id="SSF47336">
    <property type="entry name" value="ACP-like"/>
    <property type="match status" value="1"/>
</dbReference>
<accession>A0A8H5KCT7</accession>
<dbReference type="PROSITE" id="PS50075">
    <property type="entry name" value="CARRIER"/>
    <property type="match status" value="1"/>
</dbReference>
<evidence type="ECO:0000259" key="4">
    <source>
        <dbReference type="PROSITE" id="PS50075"/>
    </source>
</evidence>
<dbReference type="AlphaFoldDB" id="A0A8H5KCT7"/>
<dbReference type="Pfam" id="PF23297">
    <property type="entry name" value="ACP_SdgA_C"/>
    <property type="match status" value="1"/>
</dbReference>
<dbReference type="Gene3D" id="3.40.50.720">
    <property type="entry name" value="NAD(P)-binding Rossmann-like Domain"/>
    <property type="match status" value="1"/>
</dbReference>
<dbReference type="InterPro" id="IPR057326">
    <property type="entry name" value="KR_dom"/>
</dbReference>
<dbReference type="SMART" id="SM00822">
    <property type="entry name" value="PKS_KR"/>
    <property type="match status" value="1"/>
</dbReference>
<protein>
    <submittedName>
        <fullName evidence="5">Polyketide synthase</fullName>
    </submittedName>
</protein>
<evidence type="ECO:0000313" key="6">
    <source>
        <dbReference type="Proteomes" id="UP000544095"/>
    </source>
</evidence>
<dbReference type="PANTHER" id="PTHR43775:SF29">
    <property type="entry name" value="ASPERFURANONE POLYKETIDE SYNTHASE AFOG-RELATED"/>
    <property type="match status" value="1"/>
</dbReference>
<evidence type="ECO:0000256" key="2">
    <source>
        <dbReference type="ARBA" id="ARBA00022553"/>
    </source>
</evidence>
<organism evidence="5 6">
    <name type="scientific">Fusarium pseudoanthophilum</name>
    <dbReference type="NCBI Taxonomy" id="48495"/>
    <lineage>
        <taxon>Eukaryota</taxon>
        <taxon>Fungi</taxon>
        <taxon>Dikarya</taxon>
        <taxon>Ascomycota</taxon>
        <taxon>Pezizomycotina</taxon>
        <taxon>Sordariomycetes</taxon>
        <taxon>Hypocreomycetidae</taxon>
        <taxon>Hypocreales</taxon>
        <taxon>Nectriaceae</taxon>
        <taxon>Fusarium</taxon>
        <taxon>Fusarium fujikuroi species complex</taxon>
    </lineage>
</organism>
<dbReference type="SUPFAM" id="SSF51735">
    <property type="entry name" value="NAD(P)-binding Rossmann-fold domains"/>
    <property type="match status" value="1"/>
</dbReference>
<keyword evidence="2" id="KW-0597">Phosphoprotein</keyword>
<evidence type="ECO:0000313" key="5">
    <source>
        <dbReference type="EMBL" id="KAF5569720.1"/>
    </source>
</evidence>